<dbReference type="PANTHER" id="PTHR10894">
    <property type="entry name" value="NUCLEOLAR PROTEIN 5 NUCLEOLAR PROTEIN NOP5 NOP58"/>
    <property type="match status" value="1"/>
</dbReference>
<name>A0A0D9X3N3_9ORYZ</name>
<dbReference type="AlphaFoldDB" id="A0A0D9X3N3"/>
<protein>
    <recommendedName>
        <fullName evidence="6">Auxin-responsive protein</fullName>
    </recommendedName>
</protein>
<dbReference type="STRING" id="77586.A0A0D9X3N3"/>
<evidence type="ECO:0000256" key="1">
    <source>
        <dbReference type="ARBA" id="ARBA00004123"/>
    </source>
</evidence>
<dbReference type="Proteomes" id="UP000032180">
    <property type="component" value="Chromosome 8"/>
</dbReference>
<reference evidence="8" key="3">
    <citation type="submission" date="2015-04" db="UniProtKB">
        <authorList>
            <consortium name="EnsemblPlants"/>
        </authorList>
    </citation>
    <scope>IDENTIFICATION</scope>
</reference>
<evidence type="ECO:0000259" key="7">
    <source>
        <dbReference type="PROSITE" id="PS51745"/>
    </source>
</evidence>
<dbReference type="PANTHER" id="PTHR10894:SF12">
    <property type="entry name" value="OS06G0355900 PROTEIN"/>
    <property type="match status" value="1"/>
</dbReference>
<comment type="subunit">
    <text evidence="6">Homodimers and heterodimers.</text>
</comment>
<dbReference type="GO" id="GO:0031428">
    <property type="term" value="C:box C/D methylation guide snoRNP complex"/>
    <property type="evidence" value="ECO:0007669"/>
    <property type="project" value="InterPro"/>
</dbReference>
<dbReference type="Gramene" id="LPERR08G00950.1">
    <property type="protein sequence ID" value="LPERR08G00950.1"/>
    <property type="gene ID" value="LPERR08G00950"/>
</dbReference>
<keyword evidence="2 6" id="KW-0805">Transcription regulation</keyword>
<comment type="similarity">
    <text evidence="6">Belongs to the Aux/IAA family.</text>
</comment>
<keyword evidence="9" id="KW-1185">Reference proteome</keyword>
<proteinExistence type="inferred from homology"/>
<evidence type="ECO:0000313" key="8">
    <source>
        <dbReference type="EnsemblPlants" id="LPERR08G00950.1"/>
    </source>
</evidence>
<keyword evidence="3 6" id="KW-0804">Transcription</keyword>
<dbReference type="GO" id="GO:0032040">
    <property type="term" value="C:small-subunit processome"/>
    <property type="evidence" value="ECO:0007669"/>
    <property type="project" value="InterPro"/>
</dbReference>
<sequence>MEEGGMDNLSLEEKRMVEEYEDEEDQDTALAAKLGNGGLILVLFETPTGFALFTYDGIKLLRPDAITGIKCLHNAEVMELMWGLNNLKEHLVPDGKSEPSKDYGLPMCEGMKYVLDKYGRGNVKPELVNSPMIEVTGLVYECDYVVRKHGKRLCCAVKHLKKLSGINCENWDLMKLATAVMLLCFPNGEYKLPSNIPKLFGDDYSKLVEDALKYKFIFMKWSCFRAYSEMLRARKARENRTAAPSQPVGWPLVRAFRKNLSTPKPADAEDLMNKVKLCSEEGNVCRDATQERSPSTMFVKVNLEGYAVGRKIDLEAHRNYDSLSQARQSCSFLQ</sequence>
<keyword evidence="6" id="KW-0678">Repressor</keyword>
<evidence type="ECO:0000256" key="5">
    <source>
        <dbReference type="ARBA" id="ARBA00023294"/>
    </source>
</evidence>
<dbReference type="GO" id="GO:0030515">
    <property type="term" value="F:snoRNA binding"/>
    <property type="evidence" value="ECO:0007669"/>
    <property type="project" value="InterPro"/>
</dbReference>
<accession>A0A0D9X3N3</accession>
<keyword evidence="5 6" id="KW-0927">Auxin signaling pathway</keyword>
<dbReference type="EnsemblPlants" id="LPERR08G00950.1">
    <property type="protein sequence ID" value="LPERR08G00950.1"/>
    <property type="gene ID" value="LPERR08G00950"/>
</dbReference>
<evidence type="ECO:0000256" key="4">
    <source>
        <dbReference type="ARBA" id="ARBA00023242"/>
    </source>
</evidence>
<dbReference type="Pfam" id="PF02309">
    <property type="entry name" value="AUX_IAA"/>
    <property type="match status" value="1"/>
</dbReference>
<feature type="domain" description="PB1" evidence="7">
    <location>
        <begin position="296"/>
        <end position="334"/>
    </location>
</feature>
<organism evidence="8 9">
    <name type="scientific">Leersia perrieri</name>
    <dbReference type="NCBI Taxonomy" id="77586"/>
    <lineage>
        <taxon>Eukaryota</taxon>
        <taxon>Viridiplantae</taxon>
        <taxon>Streptophyta</taxon>
        <taxon>Embryophyta</taxon>
        <taxon>Tracheophyta</taxon>
        <taxon>Spermatophyta</taxon>
        <taxon>Magnoliopsida</taxon>
        <taxon>Liliopsida</taxon>
        <taxon>Poales</taxon>
        <taxon>Poaceae</taxon>
        <taxon>BOP clade</taxon>
        <taxon>Oryzoideae</taxon>
        <taxon>Oryzeae</taxon>
        <taxon>Oryzinae</taxon>
        <taxon>Leersia</taxon>
    </lineage>
</organism>
<evidence type="ECO:0000313" key="9">
    <source>
        <dbReference type="Proteomes" id="UP000032180"/>
    </source>
</evidence>
<comment type="subcellular location">
    <subcellularLocation>
        <location evidence="1 6">Nucleus</location>
    </subcellularLocation>
</comment>
<dbReference type="GO" id="GO:0009734">
    <property type="term" value="P:auxin-activated signaling pathway"/>
    <property type="evidence" value="ECO:0007669"/>
    <property type="project" value="UniProtKB-UniRule"/>
</dbReference>
<dbReference type="Gene3D" id="3.10.20.90">
    <property type="entry name" value="Phosphatidylinositol 3-kinase Catalytic Subunit, Chain A, domain 1"/>
    <property type="match status" value="1"/>
</dbReference>
<evidence type="ECO:0000256" key="3">
    <source>
        <dbReference type="ARBA" id="ARBA00023163"/>
    </source>
</evidence>
<dbReference type="PROSITE" id="PS51745">
    <property type="entry name" value="PB1"/>
    <property type="match status" value="1"/>
</dbReference>
<comment type="function">
    <text evidence="6">Aux/IAA proteins are short-lived transcriptional factors that function as repressors of early auxin response genes at low auxin concentrations.</text>
</comment>
<keyword evidence="4 6" id="KW-0539">Nucleus</keyword>
<dbReference type="HOGENOM" id="CLU_832517_0_0_1"/>
<reference evidence="9" key="2">
    <citation type="submission" date="2013-12" db="EMBL/GenBank/DDBJ databases">
        <authorList>
            <person name="Yu Y."/>
            <person name="Lee S."/>
            <person name="de Baynast K."/>
            <person name="Wissotski M."/>
            <person name="Liu L."/>
            <person name="Talag J."/>
            <person name="Goicoechea J."/>
            <person name="Angelova A."/>
            <person name="Jetty R."/>
            <person name="Kudrna D."/>
            <person name="Golser W."/>
            <person name="Rivera L."/>
            <person name="Zhang J."/>
            <person name="Wing R."/>
        </authorList>
    </citation>
    <scope>NUCLEOTIDE SEQUENCE</scope>
</reference>
<dbReference type="InterPro" id="IPR033389">
    <property type="entry name" value="AUX/IAA_dom"/>
</dbReference>
<evidence type="ECO:0000256" key="2">
    <source>
        <dbReference type="ARBA" id="ARBA00023015"/>
    </source>
</evidence>
<reference evidence="8 9" key="1">
    <citation type="submission" date="2012-08" db="EMBL/GenBank/DDBJ databases">
        <title>Oryza genome evolution.</title>
        <authorList>
            <person name="Wing R.A."/>
        </authorList>
    </citation>
    <scope>NUCLEOTIDE SEQUENCE</scope>
</reference>
<evidence type="ECO:0000256" key="6">
    <source>
        <dbReference type="RuleBase" id="RU004549"/>
    </source>
</evidence>
<dbReference type="InterPro" id="IPR045056">
    <property type="entry name" value="Nop56/Nop58"/>
</dbReference>
<dbReference type="InterPro" id="IPR053793">
    <property type="entry name" value="PB1-like"/>
</dbReference>